<dbReference type="Pfam" id="PF01243">
    <property type="entry name" value="PNPOx_N"/>
    <property type="match status" value="1"/>
</dbReference>
<protein>
    <recommendedName>
        <fullName evidence="2">Pyridoxamine 5'-phosphate oxidase N-terminal domain-containing protein</fullName>
    </recommendedName>
</protein>
<dbReference type="EMBL" id="WEGI01000001">
    <property type="protein sequence ID" value="MQY25082.1"/>
    <property type="molecule type" value="Genomic_DNA"/>
</dbReference>
<keyword evidence="4" id="KW-1185">Reference proteome</keyword>
<evidence type="ECO:0000256" key="1">
    <source>
        <dbReference type="ARBA" id="ARBA00023002"/>
    </source>
</evidence>
<dbReference type="GO" id="GO:0016627">
    <property type="term" value="F:oxidoreductase activity, acting on the CH-CH group of donors"/>
    <property type="evidence" value="ECO:0007669"/>
    <property type="project" value="TreeGrafter"/>
</dbReference>
<organism evidence="3 4">
    <name type="scientific">Nocardia aurantia</name>
    <dbReference type="NCBI Taxonomy" id="2585199"/>
    <lineage>
        <taxon>Bacteria</taxon>
        <taxon>Bacillati</taxon>
        <taxon>Actinomycetota</taxon>
        <taxon>Actinomycetes</taxon>
        <taxon>Mycobacteriales</taxon>
        <taxon>Nocardiaceae</taxon>
        <taxon>Nocardia</taxon>
    </lineage>
</organism>
<proteinExistence type="predicted"/>
<dbReference type="AlphaFoldDB" id="A0A7K0DIJ7"/>
<comment type="caution">
    <text evidence="3">The sequence shown here is derived from an EMBL/GenBank/DDBJ whole genome shotgun (WGS) entry which is preliminary data.</text>
</comment>
<dbReference type="Proteomes" id="UP000431401">
    <property type="component" value="Unassembled WGS sequence"/>
</dbReference>
<dbReference type="PANTHER" id="PTHR35176:SF4">
    <property type="entry name" value="PYRIDOXAMINE 5'-PHOSPHATE OXIDASE-RELATED FMN-BINDING"/>
    <property type="match status" value="1"/>
</dbReference>
<accession>A0A7K0DIJ7</accession>
<evidence type="ECO:0000313" key="3">
    <source>
        <dbReference type="EMBL" id="MQY25082.1"/>
    </source>
</evidence>
<dbReference type="RefSeq" id="WP_153338897.1">
    <property type="nucleotide sequence ID" value="NZ_WEGI01000001.1"/>
</dbReference>
<dbReference type="SUPFAM" id="SSF50475">
    <property type="entry name" value="FMN-binding split barrel"/>
    <property type="match status" value="1"/>
</dbReference>
<name>A0A7K0DIJ7_9NOCA</name>
<evidence type="ECO:0000259" key="2">
    <source>
        <dbReference type="Pfam" id="PF01243"/>
    </source>
</evidence>
<dbReference type="GO" id="GO:0005829">
    <property type="term" value="C:cytosol"/>
    <property type="evidence" value="ECO:0007669"/>
    <property type="project" value="TreeGrafter"/>
</dbReference>
<reference evidence="3 4" key="1">
    <citation type="submission" date="2019-10" db="EMBL/GenBank/DDBJ databases">
        <title>Nocardia macrotermitis sp. nov. and Nocardia aurantia sp. nov., isolated from the gut of fungus growing-termite Macrotermes natalensis.</title>
        <authorList>
            <person name="Benndorf R."/>
            <person name="Schwitalla J."/>
            <person name="Martin K."/>
            <person name="De Beer W."/>
            <person name="Kaster A.-K."/>
            <person name="Vollmers J."/>
            <person name="Poulsen M."/>
            <person name="Beemelmanns C."/>
        </authorList>
    </citation>
    <scope>NUCLEOTIDE SEQUENCE [LARGE SCALE GENOMIC DNA]</scope>
    <source>
        <strain evidence="3 4">RB56</strain>
    </source>
</reference>
<dbReference type="InterPro" id="IPR012349">
    <property type="entry name" value="Split_barrel_FMN-bd"/>
</dbReference>
<dbReference type="GO" id="GO:0070967">
    <property type="term" value="F:coenzyme F420 binding"/>
    <property type="evidence" value="ECO:0007669"/>
    <property type="project" value="TreeGrafter"/>
</dbReference>
<dbReference type="PANTHER" id="PTHR35176">
    <property type="entry name" value="HEME OXYGENASE HI_0854-RELATED"/>
    <property type="match status" value="1"/>
</dbReference>
<dbReference type="InterPro" id="IPR011576">
    <property type="entry name" value="Pyridox_Oxase_N"/>
</dbReference>
<gene>
    <name evidence="3" type="ORF">NRB56_06360</name>
</gene>
<keyword evidence="1" id="KW-0560">Oxidoreductase</keyword>
<evidence type="ECO:0000313" key="4">
    <source>
        <dbReference type="Proteomes" id="UP000431401"/>
    </source>
</evidence>
<dbReference type="Gene3D" id="2.30.110.10">
    <property type="entry name" value="Electron Transport, Fmn-binding Protein, Chain A"/>
    <property type="match status" value="1"/>
</dbReference>
<dbReference type="InterPro" id="IPR052019">
    <property type="entry name" value="F420H2_bilvrd_red/Heme_oxyg"/>
</dbReference>
<feature type="domain" description="Pyridoxamine 5'-phosphate oxidase N-terminal" evidence="2">
    <location>
        <begin position="32"/>
        <end position="138"/>
    </location>
</feature>
<sequence length="175" mass="19323">MPAGESALAAEPIASFDARFSEPDSAPPPWSAVRDVLAGSEMFWLSTVRADGRPHVTPIPAIWHRDRLHICTGDQEQKARNLAADPRCVLTTGTNTLRAGLDVVVEGEAVRITDRDTLTQLARLWKSELDWDFEVGDDAFRDGGNRTGLVFAVAPRKVLAFGKNPYTQTRFTFSR</sequence>
<dbReference type="OrthoDB" id="157302at2"/>